<sequence>MYVFLVSSPNLDIGCYIEVHSITDDLKYKLLVSPFKPDKNYNFKKDLDPGAKRGPFVWSHLDRYPWMVYSPTIKGILCKYCVLFCPTLKRGKFGSFIKTGFKKYYQIHDEAKKHVSSRWHTEATIAATFFENTITLKKKNVFEQINTAAHKIISDNRVILKSITQTLIFCGTHDISIRGKESDSGNFQDLLKLRMEAGDTVLTKHFETCSSNSKYTSHRIQNELISICGNIICNEIVKCVNDSNDSMAFSLMADESADIAGKEQLSIGVRYVTQTYDIKEEFLGFVELQKLNAEAIATSIIQFTSRVDLDMSKLVGLGFDGCSTMSGKENGVQAIIKKQYPIACFFHCASHKLNLVVNDQNSLPEICNSIGTIKETIKFFRESILRRRLISNILWLCETRWSEKYKSIRIFDSNFFEMKSALGKLATNYDTNSATKTKAYQLSCATSTIGFIVCLNIITKYSKILEPIVNKLQAVNTNLHTVHQHIHSNLLEILKKHRSMPEENFSLIFNDVRNCAIQFNLDIQIPRVVSKQIHRQNIVASTPDEYFRIS</sequence>
<dbReference type="EMBL" id="VUJU01015876">
    <property type="protein sequence ID" value="KAF0691689.1"/>
    <property type="molecule type" value="Genomic_DNA"/>
</dbReference>
<dbReference type="AlphaFoldDB" id="A0A6G0VK24"/>
<dbReference type="OrthoDB" id="6601747at2759"/>
<name>A0A6G0VK24_APHCR</name>
<gene>
    <name evidence="2" type="ORF">FWK35_00038634</name>
</gene>
<keyword evidence="3" id="KW-1185">Reference proteome</keyword>
<dbReference type="InterPro" id="IPR012337">
    <property type="entry name" value="RNaseH-like_sf"/>
</dbReference>
<reference evidence="2 3" key="1">
    <citation type="submission" date="2019-08" db="EMBL/GenBank/DDBJ databases">
        <title>Whole genome of Aphis craccivora.</title>
        <authorList>
            <person name="Voronova N.V."/>
            <person name="Shulinski R.S."/>
            <person name="Bandarenka Y.V."/>
            <person name="Zhorov D.G."/>
            <person name="Warner D."/>
        </authorList>
    </citation>
    <scope>NUCLEOTIDE SEQUENCE [LARGE SCALE GENOMIC DNA]</scope>
    <source>
        <strain evidence="2">180601</strain>
        <tissue evidence="2">Whole Body</tissue>
    </source>
</reference>
<protein>
    <submittedName>
        <fullName evidence="2">52 kDa repressor of the inhibitor of the protein kinase-like</fullName>
    </submittedName>
</protein>
<evidence type="ECO:0000313" key="3">
    <source>
        <dbReference type="Proteomes" id="UP000478052"/>
    </source>
</evidence>
<dbReference type="InterPro" id="IPR025398">
    <property type="entry name" value="DUF4371"/>
</dbReference>
<evidence type="ECO:0000313" key="2">
    <source>
        <dbReference type="EMBL" id="KAF0691689.1"/>
    </source>
</evidence>
<evidence type="ECO:0000259" key="1">
    <source>
        <dbReference type="Pfam" id="PF14291"/>
    </source>
</evidence>
<comment type="caution">
    <text evidence="2">The sequence shown here is derived from an EMBL/GenBank/DDBJ whole genome shotgun (WGS) entry which is preliminary data.</text>
</comment>
<proteinExistence type="predicted"/>
<dbReference type="PANTHER" id="PTHR45749">
    <property type="match status" value="1"/>
</dbReference>
<accession>A0A6G0VK24</accession>
<feature type="domain" description="DUF4371" evidence="1">
    <location>
        <begin position="162"/>
        <end position="331"/>
    </location>
</feature>
<organism evidence="2 3">
    <name type="scientific">Aphis craccivora</name>
    <name type="common">Cowpea aphid</name>
    <dbReference type="NCBI Taxonomy" id="307492"/>
    <lineage>
        <taxon>Eukaryota</taxon>
        <taxon>Metazoa</taxon>
        <taxon>Ecdysozoa</taxon>
        <taxon>Arthropoda</taxon>
        <taxon>Hexapoda</taxon>
        <taxon>Insecta</taxon>
        <taxon>Pterygota</taxon>
        <taxon>Neoptera</taxon>
        <taxon>Paraneoptera</taxon>
        <taxon>Hemiptera</taxon>
        <taxon>Sternorrhyncha</taxon>
        <taxon>Aphidomorpha</taxon>
        <taxon>Aphidoidea</taxon>
        <taxon>Aphididae</taxon>
        <taxon>Aphidini</taxon>
        <taxon>Aphis</taxon>
        <taxon>Aphis</taxon>
    </lineage>
</organism>
<dbReference type="Proteomes" id="UP000478052">
    <property type="component" value="Unassembled WGS sequence"/>
</dbReference>
<dbReference type="SUPFAM" id="SSF53098">
    <property type="entry name" value="Ribonuclease H-like"/>
    <property type="match status" value="1"/>
</dbReference>
<feature type="non-terminal residue" evidence="2">
    <location>
        <position position="550"/>
    </location>
</feature>
<dbReference type="PANTHER" id="PTHR45749:SF35">
    <property type="entry name" value="AC-LIKE TRANSPOSASE-RELATED"/>
    <property type="match status" value="1"/>
</dbReference>
<dbReference type="Pfam" id="PF14291">
    <property type="entry name" value="DUF4371"/>
    <property type="match status" value="1"/>
</dbReference>